<proteinExistence type="predicted"/>
<dbReference type="EMBL" id="JAAGWQ010000167">
    <property type="protein sequence ID" value="KAF5662300.1"/>
    <property type="molecule type" value="Genomic_DNA"/>
</dbReference>
<feature type="compositionally biased region" description="Pro residues" evidence="1">
    <location>
        <begin position="708"/>
        <end position="728"/>
    </location>
</feature>
<feature type="region of interest" description="Disordered" evidence="1">
    <location>
        <begin position="423"/>
        <end position="451"/>
    </location>
</feature>
<dbReference type="Proteomes" id="UP000567885">
    <property type="component" value="Unassembled WGS sequence"/>
</dbReference>
<feature type="region of interest" description="Disordered" evidence="1">
    <location>
        <begin position="539"/>
        <end position="597"/>
    </location>
</feature>
<name>A0A8H5WKU0_FUSHE</name>
<gene>
    <name evidence="3" type="ORF">FHETE_8007</name>
</gene>
<evidence type="ECO:0000313" key="4">
    <source>
        <dbReference type="Proteomes" id="UP000567885"/>
    </source>
</evidence>
<feature type="region of interest" description="Disordered" evidence="1">
    <location>
        <begin position="1"/>
        <end position="32"/>
    </location>
</feature>
<feature type="region of interest" description="Disordered" evidence="1">
    <location>
        <begin position="652"/>
        <end position="676"/>
    </location>
</feature>
<feature type="compositionally biased region" description="Polar residues" evidence="1">
    <location>
        <begin position="545"/>
        <end position="559"/>
    </location>
</feature>
<keyword evidence="4" id="KW-1185">Reference proteome</keyword>
<comment type="caution">
    <text evidence="3">The sequence shown here is derived from an EMBL/GenBank/DDBJ whole genome shotgun (WGS) entry which is preliminary data.</text>
</comment>
<accession>A0A8H5WKU0</accession>
<dbReference type="InterPro" id="IPR012965">
    <property type="entry name" value="Msb1/Mug8_dom"/>
</dbReference>
<organism evidence="3 4">
    <name type="scientific">Fusarium heterosporum</name>
    <dbReference type="NCBI Taxonomy" id="42747"/>
    <lineage>
        <taxon>Eukaryota</taxon>
        <taxon>Fungi</taxon>
        <taxon>Dikarya</taxon>
        <taxon>Ascomycota</taxon>
        <taxon>Pezizomycotina</taxon>
        <taxon>Sordariomycetes</taxon>
        <taxon>Hypocreomycetidae</taxon>
        <taxon>Hypocreales</taxon>
        <taxon>Nectriaceae</taxon>
        <taxon>Fusarium</taxon>
        <taxon>Fusarium heterosporum species complex</taxon>
    </lineage>
</organism>
<dbReference type="OrthoDB" id="3362494at2759"/>
<feature type="compositionally biased region" description="Basic and acidic residues" evidence="1">
    <location>
        <begin position="9"/>
        <end position="21"/>
    </location>
</feature>
<dbReference type="PANTHER" id="PTHR28093">
    <property type="entry name" value="MORPHOGENESIS-RELATED PROTEIN MSB1"/>
    <property type="match status" value="1"/>
</dbReference>
<dbReference type="Pfam" id="PF08101">
    <property type="entry name" value="Msb1-Mug8_dom"/>
    <property type="match status" value="1"/>
</dbReference>
<sequence>MAGLFSRLKGKDSKSKKKDGNDSTQQLPPKPTWTDAWARTYVEPEEVHELIRCCTEELKARGLDHPFLLLPYRPTSDPSAVRSFIRHFFESHANLRGEQLAQELRMTEPMVVSGVVKWCWSRIPGGIVGWDAYELFKVGEFDSNLARDSFKTFIPISVENGARQRIIFDFFDLLAAVAAHGKSNGLGGRKLSRMAAWWAFEHKDTKKGFEGGYEAWLRAADATSHMFFAFLRSLSPEQNVTGITMLPRSLQKLLQETEYPPQRPALMMSTTNKVVMIVDTVSSTPFALLRRANHFQYRDEDRALQAFAEFDDPVQALTDECRRVLNAISGANQSQVSSSKHSTSLRDASWSRFEDIGFSSTLNEDEDDNDSALAYKRQPPALRRTPASGNGLGRPTTPSWADFLSAGFVDEDQAARANLLLPPDKVLPPLETQRQHSSQSHRPRLEHDHSLEPGELASITTFLLDDSFWWVWMASLAPEETAERKSAFGRCAVIETKISYGRWLVMEEMVAGAAPEPQEGAYIAEKKGFFSWTKRGKGLNRRKSTTNQSADNIGQSASKASIGPDTHARIQAKAAQLRAQEQQGKKLAQQPLYQRRGRSDAELMAEKTNSVLTLQPTIIGEASSALKWVSKYDKGTIKDLYLANDHAGRGTMVSPIPSESMNGDAAPSNGLHIQQEPPKVPVKDVVSPIASPVFSPSSNETTRKPLPRPEQPVEPQLQPTPEPVPEPVQVPASEPVQEPERPISPVSPMPPPKDDAPQDFSREDMVSPTPSSPENKKTKKLHKSEKESRGFRKLFRKNRSSKLPDDASANVQAFLRQNQATPEPQAQKPLTPAETPEPTSAQAGDVDMPTPTPMAEFVTPMEEPMQRVDTPQREDDISEPTIDQSQIPLGTKDSPPVQQPIPQFVQGPLEDQPAFAPDSDDENDATPPPIPRSPRHSPQIGGPSQPEEKLSHSAGPGVQDRWAQIRKNAAERAASRPDEQLRPTYSHSNRTGDGDDDTSGEETIESRVARIKARVAELTNNMEGTNGPQPNVSRY</sequence>
<feature type="compositionally biased region" description="Basic and acidic residues" evidence="1">
    <location>
        <begin position="752"/>
        <end position="765"/>
    </location>
</feature>
<dbReference type="InterPro" id="IPR037508">
    <property type="entry name" value="Msb1/Mug8"/>
</dbReference>
<feature type="compositionally biased region" description="Polar residues" evidence="1">
    <location>
        <begin position="809"/>
        <end position="824"/>
    </location>
</feature>
<dbReference type="PANTHER" id="PTHR28093:SF1">
    <property type="entry name" value="MORPHOGENESIS-RELATED PROTEIN MSB1"/>
    <property type="match status" value="1"/>
</dbReference>
<feature type="compositionally biased region" description="Basic and acidic residues" evidence="1">
    <location>
        <begin position="968"/>
        <end position="981"/>
    </location>
</feature>
<feature type="region of interest" description="Disordered" evidence="1">
    <location>
        <begin position="376"/>
        <end position="395"/>
    </location>
</feature>
<feature type="compositionally biased region" description="Polar residues" evidence="1">
    <location>
        <begin position="1018"/>
        <end position="1035"/>
    </location>
</feature>
<feature type="compositionally biased region" description="Basic and acidic residues" evidence="1">
    <location>
        <begin position="864"/>
        <end position="875"/>
    </location>
</feature>
<feature type="domain" description="Meiotically up-regulated protein Msb1/Mug8" evidence="2">
    <location>
        <begin position="42"/>
        <end position="509"/>
    </location>
</feature>
<dbReference type="CDD" id="cd04401">
    <property type="entry name" value="RhoGAP_fMSB1"/>
    <property type="match status" value="1"/>
</dbReference>
<feature type="compositionally biased region" description="Acidic residues" evidence="1">
    <location>
        <begin position="994"/>
        <end position="1003"/>
    </location>
</feature>
<reference evidence="3 4" key="1">
    <citation type="submission" date="2020-05" db="EMBL/GenBank/DDBJ databases">
        <title>Identification and distribution of gene clusters putatively required for synthesis of sphingolipid metabolism inhibitors in phylogenetically diverse species of the filamentous fungus Fusarium.</title>
        <authorList>
            <person name="Kim H.-S."/>
            <person name="Busman M."/>
            <person name="Brown D.W."/>
            <person name="Divon H."/>
            <person name="Uhlig S."/>
            <person name="Proctor R.H."/>
        </authorList>
    </citation>
    <scope>NUCLEOTIDE SEQUENCE [LARGE SCALE GENOMIC DNA]</scope>
    <source>
        <strain evidence="3 4">NRRL 20693</strain>
    </source>
</reference>
<evidence type="ECO:0000256" key="1">
    <source>
        <dbReference type="SAM" id="MobiDB-lite"/>
    </source>
</evidence>
<feature type="region of interest" description="Disordered" evidence="1">
    <location>
        <begin position="689"/>
        <end position="1009"/>
    </location>
</feature>
<protein>
    <submittedName>
        <fullName evidence="3">Morphogenesis-related msb1</fullName>
    </submittedName>
</protein>
<feature type="compositionally biased region" description="Basic residues" evidence="1">
    <location>
        <begin position="791"/>
        <end position="800"/>
    </location>
</feature>
<evidence type="ECO:0000259" key="2">
    <source>
        <dbReference type="Pfam" id="PF08101"/>
    </source>
</evidence>
<feature type="region of interest" description="Disordered" evidence="1">
    <location>
        <begin position="1016"/>
        <end position="1035"/>
    </location>
</feature>
<evidence type="ECO:0000313" key="3">
    <source>
        <dbReference type="EMBL" id="KAF5662300.1"/>
    </source>
</evidence>
<dbReference type="AlphaFoldDB" id="A0A8H5WKU0"/>